<dbReference type="EMBL" id="QFXE01000005">
    <property type="protein sequence ID" value="RDH87485.1"/>
    <property type="molecule type" value="Genomic_DNA"/>
</dbReference>
<dbReference type="Gene3D" id="2.40.260.10">
    <property type="entry name" value="Sortase"/>
    <property type="match status" value="1"/>
</dbReference>
<name>A0A370DQX7_9GAMM</name>
<proteinExistence type="predicted"/>
<dbReference type="GO" id="GO:0016787">
    <property type="term" value="F:hydrolase activity"/>
    <property type="evidence" value="ECO:0007669"/>
    <property type="project" value="UniProtKB-KW"/>
</dbReference>
<organism evidence="2 3">
    <name type="scientific">endosymbiont of Escarpia spicata</name>
    <dbReference type="NCBI Taxonomy" id="2200908"/>
    <lineage>
        <taxon>Bacteria</taxon>
        <taxon>Pseudomonadati</taxon>
        <taxon>Pseudomonadota</taxon>
        <taxon>Gammaproteobacteria</taxon>
        <taxon>sulfur-oxidizing symbionts</taxon>
    </lineage>
</organism>
<dbReference type="AlphaFoldDB" id="A0A370DQX7"/>
<evidence type="ECO:0000313" key="3">
    <source>
        <dbReference type="Proteomes" id="UP000254771"/>
    </source>
</evidence>
<evidence type="ECO:0000256" key="1">
    <source>
        <dbReference type="ARBA" id="ARBA00022801"/>
    </source>
</evidence>
<evidence type="ECO:0000313" key="2">
    <source>
        <dbReference type="EMBL" id="RDH87485.1"/>
    </source>
</evidence>
<protein>
    <submittedName>
        <fullName evidence="2">Class GN sortase</fullName>
    </submittedName>
</protein>
<dbReference type="NCBIfam" id="TIGR03784">
    <property type="entry name" value="marine_sortase"/>
    <property type="match status" value="1"/>
</dbReference>
<dbReference type="Pfam" id="PF04203">
    <property type="entry name" value="Sortase"/>
    <property type="match status" value="1"/>
</dbReference>
<dbReference type="NCBIfam" id="TIGR01076">
    <property type="entry name" value="sortase_fam"/>
    <property type="match status" value="1"/>
</dbReference>
<dbReference type="Proteomes" id="UP000254771">
    <property type="component" value="Unassembled WGS sequence"/>
</dbReference>
<dbReference type="InterPro" id="IPR022445">
    <property type="entry name" value="Sortase_proteobact_type"/>
</dbReference>
<keyword evidence="3" id="KW-1185">Reference proteome</keyword>
<keyword evidence="1" id="KW-0378">Hydrolase</keyword>
<dbReference type="SUPFAM" id="SSF63817">
    <property type="entry name" value="Sortase"/>
    <property type="match status" value="1"/>
</dbReference>
<comment type="caution">
    <text evidence="2">The sequence shown here is derived from an EMBL/GenBank/DDBJ whole genome shotgun (WGS) entry which is preliminary data.</text>
</comment>
<accession>A0A370DQX7</accession>
<dbReference type="InterPro" id="IPR005754">
    <property type="entry name" value="Sortase"/>
</dbReference>
<gene>
    <name evidence="2" type="ORF">DIZ78_02620</name>
</gene>
<dbReference type="InterPro" id="IPR023365">
    <property type="entry name" value="Sortase_dom-sf"/>
</dbReference>
<sequence length="187" mass="20864">MKRLLVITLLLAAVWQLTAGGWIHAKAWLSEVLIADAWEKTRSESDHVPPWDWADTWPVAKLSVPGLEIERYILAGASGRTLAFGPGWIENSARPGSAGKSIVSGHRDTHFRFLQQLKQGDRLVIERPDRGLVHYAVLQQSVRHETEIGLLLPDAHNQLLLITCYPFDALVPGGPLRYVVMAEEMAM</sequence>
<dbReference type="InterPro" id="IPR041999">
    <property type="entry name" value="Sortase_D_1"/>
</dbReference>
<reference evidence="2 3" key="1">
    <citation type="journal article" date="2018" name="ISME J.">
        <title>Endosymbiont genomes yield clues of tubeworm success.</title>
        <authorList>
            <person name="Li Y."/>
            <person name="Liles M.R."/>
            <person name="Halanych K.M."/>
        </authorList>
    </citation>
    <scope>NUCLEOTIDE SEQUENCE [LARGE SCALE GENOMIC DNA]</scope>
    <source>
        <strain evidence="2">A1462</strain>
    </source>
</reference>
<dbReference type="CDD" id="cd05828">
    <property type="entry name" value="Sortase_D_1"/>
    <property type="match status" value="1"/>
</dbReference>